<evidence type="ECO:0000256" key="3">
    <source>
        <dbReference type="ARBA" id="ARBA00022679"/>
    </source>
</evidence>
<evidence type="ECO:0000256" key="4">
    <source>
        <dbReference type="ARBA" id="ARBA00047960"/>
    </source>
</evidence>
<reference evidence="9" key="1">
    <citation type="submission" date="2020-07" db="EMBL/GenBank/DDBJ databases">
        <title>Genome sequence and genetic diversity analysis of an under-domesticated orphan crop, white fonio (Digitaria exilis).</title>
        <authorList>
            <person name="Bennetzen J.L."/>
            <person name="Chen S."/>
            <person name="Ma X."/>
            <person name="Wang X."/>
            <person name="Yssel A.E.J."/>
            <person name="Chaluvadi S.R."/>
            <person name="Johnson M."/>
            <person name="Gangashetty P."/>
            <person name="Hamidou F."/>
            <person name="Sanogo M.D."/>
            <person name="Zwaenepoel A."/>
            <person name="Wallace J."/>
            <person name="Van De Peer Y."/>
            <person name="Van Deynze A."/>
        </authorList>
    </citation>
    <scope>NUCLEOTIDE SEQUENCE</scope>
    <source>
        <tissue evidence="9">Leaves</tissue>
    </source>
</reference>
<dbReference type="InterPro" id="IPR010987">
    <property type="entry name" value="Glutathione-S-Trfase_C-like"/>
</dbReference>
<evidence type="ECO:0000313" key="9">
    <source>
        <dbReference type="EMBL" id="KAF8709991.1"/>
    </source>
</evidence>
<keyword evidence="3" id="KW-0808">Transferase</keyword>
<comment type="catalytic activity">
    <reaction evidence="4">
        <text>RX + glutathione = an S-substituted glutathione + a halide anion + H(+)</text>
        <dbReference type="Rhea" id="RHEA:16437"/>
        <dbReference type="ChEBI" id="CHEBI:15378"/>
        <dbReference type="ChEBI" id="CHEBI:16042"/>
        <dbReference type="ChEBI" id="CHEBI:17792"/>
        <dbReference type="ChEBI" id="CHEBI:57925"/>
        <dbReference type="ChEBI" id="CHEBI:90779"/>
        <dbReference type="EC" id="2.5.1.18"/>
    </reaction>
</comment>
<dbReference type="GO" id="GO:0006749">
    <property type="term" value="P:glutathione metabolic process"/>
    <property type="evidence" value="ECO:0007669"/>
    <property type="project" value="InterPro"/>
</dbReference>
<dbReference type="GO" id="GO:0005737">
    <property type="term" value="C:cytoplasm"/>
    <property type="evidence" value="ECO:0007669"/>
    <property type="project" value="TreeGrafter"/>
</dbReference>
<feature type="compositionally biased region" description="Basic and acidic residues" evidence="6">
    <location>
        <begin position="16"/>
        <end position="30"/>
    </location>
</feature>
<evidence type="ECO:0000259" key="8">
    <source>
        <dbReference type="PROSITE" id="PS50405"/>
    </source>
</evidence>
<dbReference type="SFLD" id="SFLDG00358">
    <property type="entry name" value="Main_(cytGST)"/>
    <property type="match status" value="2"/>
</dbReference>
<dbReference type="SFLD" id="SFLDG01152">
    <property type="entry name" value="Main.3:_Omega-_and_Tau-like"/>
    <property type="match status" value="2"/>
</dbReference>
<dbReference type="Pfam" id="PF13410">
    <property type="entry name" value="GST_C_2"/>
    <property type="match status" value="2"/>
</dbReference>
<feature type="compositionally biased region" description="Basic and acidic residues" evidence="6">
    <location>
        <begin position="54"/>
        <end position="72"/>
    </location>
</feature>
<sequence length="845" mass="94616">MKLPHEPAVRPTRNSEPNREPRANRSDRNGARTRTIPHPLPISADQPTGNQKRTMKERERRSSGRTSVETREPSANLLPWLLFRSVQAGTPPFSSQCNSSLWPGRRAAGPGEALSVVRAASFSHTPPRVRARRIARARTMRCCLSPSSIAQPEVSSQAQQLSSRSTLSTWCDTRRTPDGIPAVERQASLDPANVHYLERIGGPRSPTGSTAGLLHSPGPHGDTATGEAVTHAVIPYDMDLDLLWPPATCRRHHIHRVSVLADPVTQAVTPSDRTTNPRVRSFVLGAFPRQPIISSSLSSPISVSVSYKAEDASLHTRHPIRHCEKKPQGLQLLDFWVSPFGQRCRIALAEKNLPYEYLEQDLRNKSELLLKSNPIHKKIPVLLHDGRPICESLIILQYIDEAFPSGTRLLPAGDPYARAQARFWADYIDKKVYECGTRLWKLKGEPQQQARAEMVEILRTLEGALGDGKFFGGEAFGFVDVALVPFTAWFLTYERYGEFSVEKECPKLAAWAKRCGERESVAKNLSPPEKVYGFVGDLKKRLGIEGSAVLPSCVPTWGADDRMTHDTRQSSLALSVLLLLRLPTDPHQKRARPWFIDLAFQQTHHHEPEPPTTTHGRRHNRRRRSRASGRRVRIALAEKGLAYERDEQDLAAKSDLLRSSNPVHGKVPVLFHMDRPICESLVILQYLDEAFPETPPLLPPATDPYARARARFWAEYSERLHLVGKRLWLRRREHAGNGDGDDDAELEAAREEMAAVMRAMEGELGGREFFGGEAFGYVDAAAAPFAAWFLTYERHGGPSVAGEFPGMAAWAAQCLRRESVAANVYSPEKVCELVQEYRQWLLTRK</sequence>
<dbReference type="Pfam" id="PF13417">
    <property type="entry name" value="GST_N_3"/>
    <property type="match status" value="2"/>
</dbReference>
<dbReference type="AlphaFoldDB" id="A0A835BTY7"/>
<evidence type="ECO:0000313" key="10">
    <source>
        <dbReference type="Proteomes" id="UP000636709"/>
    </source>
</evidence>
<proteinExistence type="predicted"/>
<dbReference type="FunFam" id="1.20.1050.10:FF:000018">
    <property type="entry name" value="Glutathione S-transferase U20"/>
    <property type="match status" value="1"/>
</dbReference>
<dbReference type="SFLD" id="SFLDS00019">
    <property type="entry name" value="Glutathione_Transferase_(cytos"/>
    <property type="match status" value="2"/>
</dbReference>
<dbReference type="OrthoDB" id="4951845at2759"/>
<organism evidence="9 10">
    <name type="scientific">Digitaria exilis</name>
    <dbReference type="NCBI Taxonomy" id="1010633"/>
    <lineage>
        <taxon>Eukaryota</taxon>
        <taxon>Viridiplantae</taxon>
        <taxon>Streptophyta</taxon>
        <taxon>Embryophyta</taxon>
        <taxon>Tracheophyta</taxon>
        <taxon>Spermatophyta</taxon>
        <taxon>Magnoliopsida</taxon>
        <taxon>Liliopsida</taxon>
        <taxon>Poales</taxon>
        <taxon>Poaceae</taxon>
        <taxon>PACMAD clade</taxon>
        <taxon>Panicoideae</taxon>
        <taxon>Panicodae</taxon>
        <taxon>Paniceae</taxon>
        <taxon>Anthephorinae</taxon>
        <taxon>Digitaria</taxon>
    </lineage>
</organism>
<evidence type="ECO:0000256" key="5">
    <source>
        <dbReference type="ARBA" id="ARBA00074965"/>
    </source>
</evidence>
<dbReference type="PROSITE" id="PS50404">
    <property type="entry name" value="GST_NTER"/>
    <property type="match status" value="2"/>
</dbReference>
<dbReference type="PANTHER" id="PTHR11260">
    <property type="entry name" value="GLUTATHIONE S-TRANSFERASE, GST, SUPERFAMILY, GST DOMAIN CONTAINING"/>
    <property type="match status" value="1"/>
</dbReference>
<dbReference type="InterPro" id="IPR045074">
    <property type="entry name" value="GST_C_Tau"/>
</dbReference>
<dbReference type="InterPro" id="IPR036282">
    <property type="entry name" value="Glutathione-S-Trfase_C_sf"/>
</dbReference>
<evidence type="ECO:0000259" key="7">
    <source>
        <dbReference type="PROSITE" id="PS50404"/>
    </source>
</evidence>
<dbReference type="EC" id="2.5.1.18" evidence="2"/>
<keyword evidence="10" id="KW-1185">Reference proteome</keyword>
<accession>A0A835BTY7</accession>
<dbReference type="InterPro" id="IPR004045">
    <property type="entry name" value="Glutathione_S-Trfase_N"/>
</dbReference>
<dbReference type="CDD" id="cd03058">
    <property type="entry name" value="GST_N_Tau"/>
    <property type="match status" value="1"/>
</dbReference>
<dbReference type="InterPro" id="IPR045073">
    <property type="entry name" value="Omega/Tau-like"/>
</dbReference>
<dbReference type="PANTHER" id="PTHR11260:SF732">
    <property type="entry name" value="GLUTATHIONE S-TRANSFERASE GSTU1-RELATED"/>
    <property type="match status" value="1"/>
</dbReference>
<feature type="compositionally biased region" description="Basic residues" evidence="6">
    <location>
        <begin position="615"/>
        <end position="629"/>
    </location>
</feature>
<dbReference type="SUPFAM" id="SSF52833">
    <property type="entry name" value="Thioredoxin-like"/>
    <property type="match status" value="2"/>
</dbReference>
<evidence type="ECO:0000256" key="1">
    <source>
        <dbReference type="ARBA" id="ARBA00003701"/>
    </source>
</evidence>
<protein>
    <recommendedName>
        <fullName evidence="5">Probable glutathione S-transferase GSTU1</fullName>
        <ecNumber evidence="2">2.5.1.18</ecNumber>
    </recommendedName>
</protein>
<dbReference type="CDD" id="cd03185">
    <property type="entry name" value="GST_C_Tau"/>
    <property type="match status" value="2"/>
</dbReference>
<feature type="domain" description="GST N-terminal" evidence="7">
    <location>
        <begin position="328"/>
        <end position="407"/>
    </location>
</feature>
<dbReference type="Proteomes" id="UP000636709">
    <property type="component" value="Unassembled WGS sequence"/>
</dbReference>
<dbReference type="InterPro" id="IPR036249">
    <property type="entry name" value="Thioredoxin-like_sf"/>
</dbReference>
<evidence type="ECO:0000256" key="2">
    <source>
        <dbReference type="ARBA" id="ARBA00012452"/>
    </source>
</evidence>
<dbReference type="InterPro" id="IPR040079">
    <property type="entry name" value="Glutathione_S-Trfase"/>
</dbReference>
<feature type="domain" description="GST C-terminal" evidence="8">
    <location>
        <begin position="703"/>
        <end position="833"/>
    </location>
</feature>
<dbReference type="SUPFAM" id="SSF47616">
    <property type="entry name" value="GST C-terminal domain-like"/>
    <property type="match status" value="2"/>
</dbReference>
<name>A0A835BTY7_9POAL</name>
<gene>
    <name evidence="9" type="ORF">HU200_029714</name>
</gene>
<dbReference type="Gene3D" id="1.20.1050.10">
    <property type="match status" value="2"/>
</dbReference>
<feature type="domain" description="GST C-terminal" evidence="8">
    <location>
        <begin position="414"/>
        <end position="534"/>
    </location>
</feature>
<dbReference type="FunFam" id="3.40.30.10:FF:000014">
    <property type="entry name" value="Tau class glutathione S-transferase"/>
    <property type="match status" value="1"/>
</dbReference>
<feature type="region of interest" description="Disordered" evidence="6">
    <location>
        <begin position="1"/>
        <end position="72"/>
    </location>
</feature>
<dbReference type="EMBL" id="JACEFO010001754">
    <property type="protein sequence ID" value="KAF8709991.1"/>
    <property type="molecule type" value="Genomic_DNA"/>
</dbReference>
<comment type="function">
    <text evidence="1">Conjugation of reduced glutathione to a wide number of exogenous and endogenous hydrophobic electrophiles.</text>
</comment>
<evidence type="ECO:0000256" key="6">
    <source>
        <dbReference type="SAM" id="MobiDB-lite"/>
    </source>
</evidence>
<feature type="domain" description="GST N-terminal" evidence="7">
    <location>
        <begin position="616"/>
        <end position="695"/>
    </location>
</feature>
<dbReference type="GO" id="GO:0004364">
    <property type="term" value="F:glutathione transferase activity"/>
    <property type="evidence" value="ECO:0007669"/>
    <property type="project" value="UniProtKB-EC"/>
</dbReference>
<comment type="caution">
    <text evidence="9">The sequence shown here is derived from an EMBL/GenBank/DDBJ whole genome shotgun (WGS) entry which is preliminary data.</text>
</comment>
<dbReference type="Gene3D" id="3.40.30.10">
    <property type="entry name" value="Glutaredoxin"/>
    <property type="match status" value="2"/>
</dbReference>
<feature type="region of interest" description="Disordered" evidence="6">
    <location>
        <begin position="605"/>
        <end position="629"/>
    </location>
</feature>
<dbReference type="PROSITE" id="PS50405">
    <property type="entry name" value="GST_CTER"/>
    <property type="match status" value="2"/>
</dbReference>